<dbReference type="SUPFAM" id="SSF140459">
    <property type="entry name" value="PE/PPE dimer-like"/>
    <property type="match status" value="1"/>
</dbReference>
<protein>
    <submittedName>
        <fullName evidence="1">Cell motility protein</fullName>
    </submittedName>
</protein>
<dbReference type="STRING" id="44010.AWC00_18290"/>
<keyword evidence="2" id="KW-1185">Reference proteome</keyword>
<dbReference type="AlphaFoldDB" id="A0A1X1T409"/>
<gene>
    <name evidence="1" type="primary">PE5_1</name>
    <name evidence="1" type="ORF">MCNS_00410</name>
</gene>
<name>A0A1X1T409_9MYCO</name>
<dbReference type="Gene3D" id="1.10.287.850">
    <property type="entry name" value="HP0062-like domain"/>
    <property type="match status" value="1"/>
</dbReference>
<dbReference type="InterPro" id="IPR038332">
    <property type="entry name" value="PPE_sf"/>
</dbReference>
<dbReference type="Pfam" id="PF00934">
    <property type="entry name" value="PE"/>
    <property type="match status" value="1"/>
</dbReference>
<evidence type="ECO:0000313" key="1">
    <source>
        <dbReference type="EMBL" id="BBZ36978.1"/>
    </source>
</evidence>
<dbReference type="EMBL" id="AP022613">
    <property type="protein sequence ID" value="BBZ36978.1"/>
    <property type="molecule type" value="Genomic_DNA"/>
</dbReference>
<organism evidence="1 2">
    <name type="scientific">Mycobacterium conspicuum</name>
    <dbReference type="NCBI Taxonomy" id="44010"/>
    <lineage>
        <taxon>Bacteria</taxon>
        <taxon>Bacillati</taxon>
        <taxon>Actinomycetota</taxon>
        <taxon>Actinomycetes</taxon>
        <taxon>Mycobacteriales</taxon>
        <taxon>Mycobacteriaceae</taxon>
        <taxon>Mycobacterium</taxon>
    </lineage>
</organism>
<dbReference type="RefSeq" id="WP_085234164.1">
    <property type="nucleotide sequence ID" value="NZ_AP022613.1"/>
</dbReference>
<proteinExistence type="predicted"/>
<reference evidence="1 2" key="1">
    <citation type="journal article" date="2019" name="Emerg. Microbes Infect.">
        <title>Comprehensive subspecies identification of 175 nontuberculous mycobacteria species based on 7547 genomic profiles.</title>
        <authorList>
            <person name="Matsumoto Y."/>
            <person name="Kinjo T."/>
            <person name="Motooka D."/>
            <person name="Nabeya D."/>
            <person name="Jung N."/>
            <person name="Uechi K."/>
            <person name="Horii T."/>
            <person name="Iida T."/>
            <person name="Fujita J."/>
            <person name="Nakamura S."/>
        </authorList>
    </citation>
    <scope>NUCLEOTIDE SEQUENCE [LARGE SCALE GENOMIC DNA]</scope>
    <source>
        <strain evidence="1 2">JCM 14738</strain>
    </source>
</reference>
<dbReference type="InterPro" id="IPR000084">
    <property type="entry name" value="PE-PGRS_N"/>
</dbReference>
<sequence>MTLRVVPEGLAATSAAVEAITARLAAAHAAAAPAISVVLPPAVDPVSTWAAAEFSAEGSQHEAVVARGVEVLGRAGLGVAQAGASYAAGDAAAASTYLLAGD</sequence>
<dbReference type="Proteomes" id="UP000467385">
    <property type="component" value="Chromosome"/>
</dbReference>
<dbReference type="OrthoDB" id="4753018at2"/>
<accession>A0A1X1T409</accession>
<evidence type="ECO:0000313" key="2">
    <source>
        <dbReference type="Proteomes" id="UP000467385"/>
    </source>
</evidence>